<dbReference type="SUPFAM" id="SSF51735">
    <property type="entry name" value="NAD(P)-binding Rossmann-fold domains"/>
    <property type="match status" value="1"/>
</dbReference>
<gene>
    <name evidence="10" type="ORF">HNQ81_002209</name>
</gene>
<evidence type="ECO:0000313" key="10">
    <source>
        <dbReference type="EMBL" id="MBB5348473.1"/>
    </source>
</evidence>
<evidence type="ECO:0000256" key="7">
    <source>
        <dbReference type="ARBA" id="ARBA00023160"/>
    </source>
</evidence>
<evidence type="ECO:0000256" key="8">
    <source>
        <dbReference type="PIRNR" id="PIRNR000094"/>
    </source>
</evidence>
<keyword evidence="11" id="KW-1185">Reference proteome</keyword>
<dbReference type="InterPro" id="IPR014358">
    <property type="entry name" value="Enoyl-ACP_Rdtase_NADH"/>
</dbReference>
<dbReference type="EMBL" id="JACHEO010000012">
    <property type="protein sequence ID" value="MBB5348473.1"/>
    <property type="molecule type" value="Genomic_DNA"/>
</dbReference>
<keyword evidence="5 8" id="KW-0560">Oxidoreductase</keyword>
<dbReference type="InterPro" id="IPR002347">
    <property type="entry name" value="SDR_fam"/>
</dbReference>
<evidence type="ECO:0000256" key="6">
    <source>
        <dbReference type="ARBA" id="ARBA00023098"/>
    </source>
</evidence>
<keyword evidence="8 9" id="KW-0520">NAD</keyword>
<keyword evidence="4" id="KW-0276">Fatty acid metabolism</keyword>
<comment type="pathway">
    <text evidence="1">Lipid metabolism.</text>
</comment>
<dbReference type="FunFam" id="3.40.50.720:FF:000084">
    <property type="entry name" value="Short-chain dehydrogenase reductase"/>
    <property type="match status" value="1"/>
</dbReference>
<keyword evidence="3 8" id="KW-0444">Lipid biosynthesis</keyword>
<dbReference type="GO" id="GO:0006633">
    <property type="term" value="P:fatty acid biosynthetic process"/>
    <property type="evidence" value="ECO:0007669"/>
    <property type="project" value="UniProtKB-UniPathway"/>
</dbReference>
<keyword evidence="7 8" id="KW-0275">Fatty acid biosynthesis</keyword>
<feature type="binding site" evidence="9">
    <location>
        <begin position="188"/>
        <end position="192"/>
    </location>
    <ligand>
        <name>NAD(+)</name>
        <dbReference type="ChEBI" id="CHEBI:57540"/>
    </ligand>
</feature>
<feature type="binding site" evidence="9">
    <location>
        <position position="159"/>
    </location>
    <ligand>
        <name>NAD(+)</name>
        <dbReference type="ChEBI" id="CHEBI:57540"/>
    </ligand>
</feature>
<dbReference type="CDD" id="cd05359">
    <property type="entry name" value="ChcA_like_SDR_c"/>
    <property type="match status" value="1"/>
</dbReference>
<dbReference type="InterPro" id="IPR036291">
    <property type="entry name" value="NAD(P)-bd_dom_sf"/>
</dbReference>
<dbReference type="EC" id="1.3.1.9" evidence="8"/>
<evidence type="ECO:0000256" key="4">
    <source>
        <dbReference type="ARBA" id="ARBA00022832"/>
    </source>
</evidence>
<dbReference type="GO" id="GO:0004318">
    <property type="term" value="F:enoyl-[acyl-carrier-protein] reductase (NADH) activity"/>
    <property type="evidence" value="ECO:0007669"/>
    <property type="project" value="UniProtKB-EC"/>
</dbReference>
<dbReference type="Gene3D" id="3.40.50.720">
    <property type="entry name" value="NAD(P)-binding Rossmann-like Domain"/>
    <property type="match status" value="1"/>
</dbReference>
<dbReference type="PANTHER" id="PTHR43639">
    <property type="entry name" value="OXIDOREDUCTASE, SHORT-CHAIN DEHYDROGENASE/REDUCTASE FAMILY (AFU_ORTHOLOGUE AFUA_5G02870)"/>
    <property type="match status" value="1"/>
</dbReference>
<dbReference type="PIRSF" id="PIRSF000094">
    <property type="entry name" value="Enoyl-ACP_rdct"/>
    <property type="match status" value="1"/>
</dbReference>
<evidence type="ECO:0000256" key="2">
    <source>
        <dbReference type="ARBA" id="ARBA00009233"/>
    </source>
</evidence>
<evidence type="ECO:0000256" key="3">
    <source>
        <dbReference type="ARBA" id="ARBA00022516"/>
    </source>
</evidence>
<comment type="caution">
    <text evidence="10">The sequence shown here is derived from an EMBL/GenBank/DDBJ whole genome shotgun (WGS) entry which is preliminary data.</text>
</comment>
<protein>
    <recommendedName>
        <fullName evidence="8">Enoyl-[acyl-carrier-protein] reductase [NADH]</fullName>
        <ecNumber evidence="8">1.3.1.9</ecNumber>
    </recommendedName>
</protein>
<dbReference type="Pfam" id="PF13561">
    <property type="entry name" value="adh_short_C2"/>
    <property type="match status" value="1"/>
</dbReference>
<dbReference type="PANTHER" id="PTHR43639:SF1">
    <property type="entry name" value="SHORT-CHAIN DEHYDROGENASE_REDUCTASE FAMILY PROTEIN"/>
    <property type="match status" value="1"/>
</dbReference>
<keyword evidence="6" id="KW-0443">Lipid metabolism</keyword>
<comment type="similarity">
    <text evidence="2 8">Belongs to the short-chain dehydrogenases/reductases (SDR) family. FabI subfamily.</text>
</comment>
<dbReference type="AlphaFoldDB" id="A0A840UUJ6"/>
<comment type="catalytic activity">
    <reaction evidence="8">
        <text>a 2,3-saturated acyl-[ACP] + NAD(+) = a (2E)-enoyl-[ACP] + NADH + H(+)</text>
        <dbReference type="Rhea" id="RHEA:10240"/>
        <dbReference type="Rhea" id="RHEA-COMP:9925"/>
        <dbReference type="Rhea" id="RHEA-COMP:9926"/>
        <dbReference type="ChEBI" id="CHEBI:15378"/>
        <dbReference type="ChEBI" id="CHEBI:57540"/>
        <dbReference type="ChEBI" id="CHEBI:57945"/>
        <dbReference type="ChEBI" id="CHEBI:78784"/>
        <dbReference type="ChEBI" id="CHEBI:78785"/>
        <dbReference type="EC" id="1.3.1.9"/>
    </reaction>
</comment>
<name>A0A840UUJ6_9BACT</name>
<evidence type="ECO:0000256" key="1">
    <source>
        <dbReference type="ARBA" id="ARBA00005189"/>
    </source>
</evidence>
<proteinExistence type="inferred from homology"/>
<dbReference type="PRINTS" id="PR00081">
    <property type="entry name" value="GDHRDH"/>
</dbReference>
<accession>A0A840UUJ6</accession>
<dbReference type="Proteomes" id="UP000539642">
    <property type="component" value="Unassembled WGS sequence"/>
</dbReference>
<dbReference type="UniPathway" id="UPA00094"/>
<organism evidence="10 11">
    <name type="scientific">Desulfoprunum benzoelyticum</name>
    <dbReference type="NCBI Taxonomy" id="1506996"/>
    <lineage>
        <taxon>Bacteria</taxon>
        <taxon>Pseudomonadati</taxon>
        <taxon>Thermodesulfobacteriota</taxon>
        <taxon>Desulfobulbia</taxon>
        <taxon>Desulfobulbales</taxon>
        <taxon>Desulfobulbaceae</taxon>
        <taxon>Desulfoprunum</taxon>
    </lineage>
</organism>
<evidence type="ECO:0000256" key="5">
    <source>
        <dbReference type="ARBA" id="ARBA00023002"/>
    </source>
</evidence>
<feature type="binding site" evidence="9">
    <location>
        <position position="13"/>
    </location>
    <ligand>
        <name>NAD(+)</name>
        <dbReference type="ChEBI" id="CHEBI:57540"/>
    </ligand>
</feature>
<evidence type="ECO:0000256" key="9">
    <source>
        <dbReference type="PIRSR" id="PIRSR000094-3"/>
    </source>
</evidence>
<reference evidence="10 11" key="1">
    <citation type="submission" date="2020-08" db="EMBL/GenBank/DDBJ databases">
        <title>Genomic Encyclopedia of Type Strains, Phase IV (KMG-IV): sequencing the most valuable type-strain genomes for metagenomic binning, comparative biology and taxonomic classification.</title>
        <authorList>
            <person name="Goeker M."/>
        </authorList>
    </citation>
    <scope>NUCLEOTIDE SEQUENCE [LARGE SCALE GENOMIC DNA]</scope>
    <source>
        <strain evidence="10 11">DSM 28570</strain>
    </source>
</reference>
<sequence length="251" mass="26976">MFALDGKVALVTGGSRGIGRAIAIRLAEHGADLVINYVRHRRDAEETSGVVDRLGRRCLLVKANVANEADVREMFDQLAQTFGRHLDILVSNAASGVLKPVLELTERHWNWAMEINARALLTLVQQGVPLMQRGGRVIAVSSLGAVRAIENYTTVGASKAALESLVRHLAVELGRLGINVNTISAGAVDTDALKHFPNREEILAAARERTPLGRLTTPADVADVALFLCSRLSSMIQGQVITVDGGYAIRG</sequence>
<evidence type="ECO:0000313" key="11">
    <source>
        <dbReference type="Proteomes" id="UP000539642"/>
    </source>
</evidence>
<dbReference type="NCBIfam" id="NF005975">
    <property type="entry name" value="PRK08063.1"/>
    <property type="match status" value="1"/>
</dbReference>